<keyword evidence="1" id="KW-1133">Transmembrane helix</keyword>
<keyword evidence="1" id="KW-0472">Membrane</keyword>
<accession>A0ABY1M1R4</accession>
<sequence length="140" mass="15893">MQMMWKVNGVSVLYAFSLFMQMELLMNVYRLERVTGIAHMDRYVPVAVLLLLVLFSILAYVLTKLHLNPGKRKYLTTILWIPYFLLFIKGFAFAYPITDPQEVPLPGIGLVVIAACGLYPLYVAGVTFWAGVGFRDPKTL</sequence>
<keyword evidence="1" id="KW-0812">Transmembrane</keyword>
<organism evidence="2 3">
    <name type="scientific">Paenibacillus barengoltzii J12</name>
    <dbReference type="NCBI Taxonomy" id="935846"/>
    <lineage>
        <taxon>Bacteria</taxon>
        <taxon>Bacillati</taxon>
        <taxon>Bacillota</taxon>
        <taxon>Bacilli</taxon>
        <taxon>Bacillales</taxon>
        <taxon>Paenibacillaceae</taxon>
        <taxon>Paenibacillus</taxon>
    </lineage>
</organism>
<proteinExistence type="predicted"/>
<feature type="transmembrane region" description="Helical" evidence="1">
    <location>
        <begin position="107"/>
        <end position="132"/>
    </location>
</feature>
<gene>
    <name evidence="2" type="ORF">SAMN02744124_03705</name>
</gene>
<protein>
    <submittedName>
        <fullName evidence="2">Uncharacterized protein</fullName>
    </submittedName>
</protein>
<reference evidence="2 3" key="1">
    <citation type="submission" date="2017-04" db="EMBL/GenBank/DDBJ databases">
        <authorList>
            <person name="Varghese N."/>
            <person name="Submissions S."/>
        </authorList>
    </citation>
    <scope>NUCLEOTIDE SEQUENCE [LARGE SCALE GENOMIC DNA]</scope>
    <source>
        <strain evidence="2 3">J12</strain>
    </source>
</reference>
<keyword evidence="3" id="KW-1185">Reference proteome</keyword>
<feature type="transmembrane region" description="Helical" evidence="1">
    <location>
        <begin position="12"/>
        <end position="31"/>
    </location>
</feature>
<dbReference type="Proteomes" id="UP000192939">
    <property type="component" value="Unassembled WGS sequence"/>
</dbReference>
<name>A0ABY1M1R4_9BACL</name>
<evidence type="ECO:0000313" key="2">
    <source>
        <dbReference type="EMBL" id="SMF55968.1"/>
    </source>
</evidence>
<dbReference type="RefSeq" id="WP_254899814.1">
    <property type="nucleotide sequence ID" value="NZ_FXAE01000050.1"/>
</dbReference>
<evidence type="ECO:0000313" key="3">
    <source>
        <dbReference type="Proteomes" id="UP000192939"/>
    </source>
</evidence>
<feature type="transmembrane region" description="Helical" evidence="1">
    <location>
        <begin position="43"/>
        <end position="62"/>
    </location>
</feature>
<evidence type="ECO:0000256" key="1">
    <source>
        <dbReference type="SAM" id="Phobius"/>
    </source>
</evidence>
<feature type="transmembrane region" description="Helical" evidence="1">
    <location>
        <begin position="74"/>
        <end position="95"/>
    </location>
</feature>
<comment type="caution">
    <text evidence="2">The sequence shown here is derived from an EMBL/GenBank/DDBJ whole genome shotgun (WGS) entry which is preliminary data.</text>
</comment>
<dbReference type="EMBL" id="FXAE01000050">
    <property type="protein sequence ID" value="SMF55968.1"/>
    <property type="molecule type" value="Genomic_DNA"/>
</dbReference>